<evidence type="ECO:0000313" key="6">
    <source>
        <dbReference type="EMBL" id="RGX07306.1"/>
    </source>
</evidence>
<reference evidence="6 7" key="1">
    <citation type="submission" date="2018-08" db="EMBL/GenBank/DDBJ databases">
        <title>A genome reference for cultivated species of the human gut microbiota.</title>
        <authorList>
            <person name="Zou Y."/>
            <person name="Xue W."/>
            <person name="Luo G."/>
        </authorList>
    </citation>
    <scope>NUCLEOTIDE SEQUENCE [LARGE SCALE GENOMIC DNA]</scope>
    <source>
        <strain evidence="6 7">AF04-46</strain>
    </source>
</reference>
<dbReference type="Proteomes" id="UP000286031">
    <property type="component" value="Unassembled WGS sequence"/>
</dbReference>
<feature type="domain" description="TIR" evidence="5">
    <location>
        <begin position="2"/>
        <end position="143"/>
    </location>
</feature>
<evidence type="ECO:0000256" key="2">
    <source>
        <dbReference type="ARBA" id="ARBA00022490"/>
    </source>
</evidence>
<keyword evidence="4" id="KW-0812">Transmembrane</keyword>
<dbReference type="AlphaFoldDB" id="A0A413EJU6"/>
<dbReference type="InterPro" id="IPR035897">
    <property type="entry name" value="Toll_tir_struct_dom_sf"/>
</dbReference>
<dbReference type="InterPro" id="IPR028994">
    <property type="entry name" value="Integrin_alpha_N"/>
</dbReference>
<evidence type="ECO:0000256" key="4">
    <source>
        <dbReference type="SAM" id="Phobius"/>
    </source>
</evidence>
<dbReference type="Gene3D" id="3.40.50.10140">
    <property type="entry name" value="Toll/interleukin-1 receptor homology (TIR) domain"/>
    <property type="match status" value="1"/>
</dbReference>
<dbReference type="PROSITE" id="PS50104">
    <property type="entry name" value="TIR"/>
    <property type="match status" value="1"/>
</dbReference>
<protein>
    <submittedName>
        <fullName evidence="6">Toll/interleukin-1 receptor domain-containing protein</fullName>
    </submittedName>
</protein>
<organism evidence="6 7">
    <name type="scientific">Bacteroides ovatus</name>
    <dbReference type="NCBI Taxonomy" id="28116"/>
    <lineage>
        <taxon>Bacteria</taxon>
        <taxon>Pseudomonadati</taxon>
        <taxon>Bacteroidota</taxon>
        <taxon>Bacteroidia</taxon>
        <taxon>Bacteroidales</taxon>
        <taxon>Bacteroidaceae</taxon>
        <taxon>Bacteroides</taxon>
    </lineage>
</organism>
<dbReference type="GO" id="GO:0003953">
    <property type="term" value="F:NAD+ nucleosidase activity"/>
    <property type="evidence" value="ECO:0007669"/>
    <property type="project" value="InterPro"/>
</dbReference>
<comment type="caution">
    <text evidence="6">The sequence shown here is derived from an EMBL/GenBank/DDBJ whole genome shotgun (WGS) entry which is preliminary data.</text>
</comment>
<sequence>MKNFDIFISYRRQGGYDTAKHLNDLLVRDGYRVSFDIDTLRNGDFDVQLLNRIDQCEDFILIVDEKAFERTLDVNFNPQKDWLRNELAYALAKNKNIIPVFLLGVKGFPEGLPSDVSGVVKKNGPEYNRYYFNEFYDVLKERFIKSKPVRFSGKWILAACVLIVMAAILFFMLNSSREPKYNEETSKDASQIIDNNVDIIFYGKADEGLFYNNLYAKVDGYEYKIDIPSDMCMDIVAQEDFDGDGIKDALIENIQACGGNAIGSSFFFVKYTGTGFFTITNEFGNNVNETPKIERWNGKLSVLIIDCNEGYNTERNVELRERFVLQQGRAVRVESSKKNSITTIKEISVQDFHNGKENETISMTYDLDGNGIMDQIDCTYWDRWDALLFNITVNGKQTEYHTGYSRIGITENKTDGFHDLICGDNTIYRWSGEVYEEKEERKSH</sequence>
<dbReference type="EMBL" id="QSBI01000029">
    <property type="protein sequence ID" value="RGX07306.1"/>
    <property type="molecule type" value="Genomic_DNA"/>
</dbReference>
<name>A0A413EJU6_BACOV</name>
<keyword evidence="4" id="KW-1133">Transmembrane helix</keyword>
<accession>A0A413EJU6</accession>
<dbReference type="GO" id="GO:0035591">
    <property type="term" value="F:signaling adaptor activity"/>
    <property type="evidence" value="ECO:0007669"/>
    <property type="project" value="InterPro"/>
</dbReference>
<dbReference type="InterPro" id="IPR000157">
    <property type="entry name" value="TIR_dom"/>
</dbReference>
<dbReference type="GO" id="GO:0048678">
    <property type="term" value="P:response to axon injury"/>
    <property type="evidence" value="ECO:0007669"/>
    <property type="project" value="InterPro"/>
</dbReference>
<keyword evidence="3" id="KW-0677">Repeat</keyword>
<dbReference type="PANTHER" id="PTHR22998">
    <property type="entry name" value="SARM1"/>
    <property type="match status" value="1"/>
</dbReference>
<feature type="transmembrane region" description="Helical" evidence="4">
    <location>
        <begin position="155"/>
        <end position="173"/>
    </location>
</feature>
<comment type="subcellular location">
    <subcellularLocation>
        <location evidence="1">Cytoplasm</location>
    </subcellularLocation>
</comment>
<dbReference type="GO" id="GO:0007165">
    <property type="term" value="P:signal transduction"/>
    <property type="evidence" value="ECO:0007669"/>
    <property type="project" value="InterPro"/>
</dbReference>
<evidence type="ECO:0000256" key="3">
    <source>
        <dbReference type="ARBA" id="ARBA00022737"/>
    </source>
</evidence>
<dbReference type="Pfam" id="PF13676">
    <property type="entry name" value="TIR_2"/>
    <property type="match status" value="1"/>
</dbReference>
<dbReference type="RefSeq" id="WP_117514062.1">
    <property type="nucleotide sequence ID" value="NZ_JAQCPI010000027.1"/>
</dbReference>
<proteinExistence type="predicted"/>
<evidence type="ECO:0000259" key="5">
    <source>
        <dbReference type="PROSITE" id="PS50104"/>
    </source>
</evidence>
<evidence type="ECO:0000256" key="1">
    <source>
        <dbReference type="ARBA" id="ARBA00004496"/>
    </source>
</evidence>
<keyword evidence="2" id="KW-0963">Cytoplasm</keyword>
<keyword evidence="4" id="KW-0472">Membrane</keyword>
<dbReference type="SUPFAM" id="SSF52200">
    <property type="entry name" value="Toll/Interleukin receptor TIR domain"/>
    <property type="match status" value="1"/>
</dbReference>
<dbReference type="SUPFAM" id="SSF69318">
    <property type="entry name" value="Integrin alpha N-terminal domain"/>
    <property type="match status" value="1"/>
</dbReference>
<dbReference type="InterPro" id="IPR039184">
    <property type="entry name" value="SARM1"/>
</dbReference>
<keyword evidence="6" id="KW-0675">Receptor</keyword>
<evidence type="ECO:0000313" key="7">
    <source>
        <dbReference type="Proteomes" id="UP000286031"/>
    </source>
</evidence>
<gene>
    <name evidence="6" type="ORF">DWV35_19705</name>
</gene>
<dbReference type="GO" id="GO:0005737">
    <property type="term" value="C:cytoplasm"/>
    <property type="evidence" value="ECO:0007669"/>
    <property type="project" value="UniProtKB-SubCell"/>
</dbReference>
<dbReference type="PANTHER" id="PTHR22998:SF1">
    <property type="entry name" value="NAD(+) HYDROLASE SARM1"/>
    <property type="match status" value="1"/>
</dbReference>